<reference evidence="17 18" key="1">
    <citation type="submission" date="2019-05" db="EMBL/GenBank/DDBJ databases">
        <title>A Chromosome-scale Meerkat (S. suricatta) Genome Assembly.</title>
        <authorList>
            <person name="Dudchenko O."/>
            <person name="Lieberman Aiden E."/>
            <person name="Tung J."/>
            <person name="Barreiro L.B."/>
            <person name="Clutton-Brock T.H."/>
        </authorList>
    </citation>
    <scope>NUCLEOTIDE SEQUENCE [LARGE SCALE GENOMIC DNA]</scope>
</reference>
<dbReference type="InterPro" id="IPR014001">
    <property type="entry name" value="Helicase_ATP-bd"/>
</dbReference>
<keyword evidence="18" id="KW-1185">Reference proteome</keyword>
<evidence type="ECO:0000256" key="1">
    <source>
        <dbReference type="ARBA" id="ARBA00004123"/>
    </source>
</evidence>
<reference evidence="17" key="2">
    <citation type="submission" date="2025-08" db="UniProtKB">
        <authorList>
            <consortium name="Ensembl"/>
        </authorList>
    </citation>
    <scope>IDENTIFICATION</scope>
</reference>
<keyword evidence="3" id="KW-0547">Nucleotide-binding</keyword>
<feature type="compositionally biased region" description="Basic residues" evidence="14">
    <location>
        <begin position="1193"/>
        <end position="1209"/>
    </location>
</feature>
<evidence type="ECO:0000256" key="11">
    <source>
        <dbReference type="ARBA" id="ARBA00071998"/>
    </source>
</evidence>
<evidence type="ECO:0000256" key="14">
    <source>
        <dbReference type="SAM" id="MobiDB-lite"/>
    </source>
</evidence>
<proteinExistence type="inferred from homology"/>
<dbReference type="FunFam" id="3.40.50.10810:FF:000042">
    <property type="entry name" value="SNF2 family helicase-like protein"/>
    <property type="match status" value="1"/>
</dbReference>
<feature type="compositionally biased region" description="Basic and acidic residues" evidence="14">
    <location>
        <begin position="354"/>
        <end position="366"/>
    </location>
</feature>
<feature type="compositionally biased region" description="Basic residues" evidence="14">
    <location>
        <begin position="327"/>
        <end position="341"/>
    </location>
</feature>
<evidence type="ECO:0000256" key="7">
    <source>
        <dbReference type="ARBA" id="ARBA00022840"/>
    </source>
</evidence>
<dbReference type="PROSITE" id="PS51192">
    <property type="entry name" value="HELICASE_ATP_BIND_1"/>
    <property type="match status" value="1"/>
</dbReference>
<dbReference type="InterPro" id="IPR049730">
    <property type="entry name" value="SNF2/RAD54-like_C"/>
</dbReference>
<dbReference type="InterPro" id="IPR058951">
    <property type="entry name" value="WHD_Rad26_CSB-like"/>
</dbReference>
<dbReference type="GO" id="GO:0005634">
    <property type="term" value="C:nucleus"/>
    <property type="evidence" value="ECO:0007669"/>
    <property type="project" value="UniProtKB-SubCell"/>
</dbReference>
<dbReference type="CDD" id="cd22254">
    <property type="entry name" value="CSB_WHD"/>
    <property type="match status" value="1"/>
</dbReference>
<feature type="compositionally biased region" description="Basic and acidic residues" evidence="14">
    <location>
        <begin position="1344"/>
        <end position="1371"/>
    </location>
</feature>
<gene>
    <name evidence="17" type="primary">ERCC6</name>
</gene>
<dbReference type="FunFam" id="3.40.50.300:FF:000863">
    <property type="entry name" value="DNA excision repair protein ERCC-6"/>
    <property type="match status" value="1"/>
</dbReference>
<dbReference type="InterPro" id="IPR059240">
    <property type="entry name" value="cc_ERCC-6_N"/>
</dbReference>
<feature type="domain" description="Helicase C-terminal" evidence="16">
    <location>
        <begin position="840"/>
        <end position="999"/>
    </location>
</feature>
<name>A0A673T390_SURSU</name>
<dbReference type="CDD" id="cd18000">
    <property type="entry name" value="DEXHc_ERCC6"/>
    <property type="match status" value="1"/>
</dbReference>
<dbReference type="Pfam" id="PF00271">
    <property type="entry name" value="Helicase_C"/>
    <property type="match status" value="1"/>
</dbReference>
<evidence type="ECO:0000259" key="15">
    <source>
        <dbReference type="PROSITE" id="PS51192"/>
    </source>
</evidence>
<protein>
    <recommendedName>
        <fullName evidence="11">DNA excision repair protein ERCC-6</fullName>
    </recommendedName>
    <alternativeName>
        <fullName evidence="12">ATP-dependent helicase ERCC6</fullName>
    </alternativeName>
    <alternativeName>
        <fullName evidence="13">Cockayne syndrome protein CSB</fullName>
    </alternativeName>
</protein>
<dbReference type="GeneID" id="115285631"/>
<dbReference type="GO" id="GO:0004386">
    <property type="term" value="F:helicase activity"/>
    <property type="evidence" value="ECO:0007669"/>
    <property type="project" value="UniProtKB-KW"/>
</dbReference>
<evidence type="ECO:0000313" key="18">
    <source>
        <dbReference type="Proteomes" id="UP000472268"/>
    </source>
</evidence>
<dbReference type="Ensembl" id="ENSSSUT00005003928.1">
    <property type="protein sequence ID" value="ENSSSUP00005003376.1"/>
    <property type="gene ID" value="ENSSSUG00005002239.1"/>
</dbReference>
<dbReference type="CDD" id="cd18793">
    <property type="entry name" value="SF2_C_SNF"/>
    <property type="match status" value="1"/>
</dbReference>
<dbReference type="CDD" id="cd21397">
    <property type="entry name" value="cc_ERCC-6_N"/>
    <property type="match status" value="1"/>
</dbReference>
<evidence type="ECO:0000256" key="13">
    <source>
        <dbReference type="ARBA" id="ARBA00079118"/>
    </source>
</evidence>
<dbReference type="RefSeq" id="XP_029787976.1">
    <property type="nucleotide sequence ID" value="XM_029932116.1"/>
</dbReference>
<dbReference type="PROSITE" id="PS51194">
    <property type="entry name" value="HELICASE_CTER"/>
    <property type="match status" value="1"/>
</dbReference>
<keyword evidence="10" id="KW-0539">Nucleus</keyword>
<dbReference type="GO" id="GO:0005524">
    <property type="term" value="F:ATP binding"/>
    <property type="evidence" value="ECO:0007669"/>
    <property type="project" value="UniProtKB-KW"/>
</dbReference>
<keyword evidence="4" id="KW-0227">DNA damage</keyword>
<feature type="compositionally biased region" description="Basic and acidic residues" evidence="14">
    <location>
        <begin position="24"/>
        <end position="34"/>
    </location>
</feature>
<dbReference type="OMA" id="CNITPCQ"/>
<sequence length="1488" mass="167962">MQNARIPHSSHTQEQDLQSQCVSDKQEMTIKQENDGSAEVEESFPSCSFANRPSTSVEGCTSEVLRRGPALLHVDRHQIQTVELSAQALELQGLGVDVYDQEVLEQGVLRQVDSAIHEASRAAQLADAEKEYRSVLDDLTSCRTSLRQINKIIEQLSPQAATNRDVSRKLDSVKRQKYNKEQQLKKITAKQKRLQAILGGAEVQVEIDHAGLEEEDTEPGPSCLGSTLMPVQETAWEELVRTGQMTPFGTQIPQKREKKTRKLMLDEASGFEKYLADQAKLSFERKKQAYNRRAARKTAASGTSELSATLSENKPSERSKVLSKTDKRLKKHIKKLQKRALHFQGKVGLPKGKKPLESDLRPKAEGTSEGEESEYLPTEEEEEEEEAEEEAAAAGAELTGKGPDYALKPVLKHRNRQKKVTVQEIEDDFFPSSGEEAEATGGGGRKVVRCRDDGDEDYYKQRLRRWNKLRLWDKEKCLKLEGDSEESDAEFDDFKIPGFLFKKLFKYQQTGVRWLWELHCQQAGGILGDEMGLGKTIQIIAFLAGLSYSKIRTRGSNYRFKGLGPTIIVCPTTVMHQWVKEFHTWWPPFRVAILHETGSYTHKKEKLIRDIAHCHGILITSYSYIRLMQDDISRHDWHYVILDEGHKIRNPNAAVTLACKQFRTPHRIILSGSPMQNNLRELWSLFDFIFPGKLGTLPVFMEQFSVPITMGGYSNASPVQVKTAYKCACVLRDTINPYLLRRMKSDVKMSLSLPDKNEQVLFCRLTEEQHKVYQNFIDSKEVYRILNGDMQVFSGLVALRKICNHPDLFSGGPKNLRGIPDDELEEDQFGYWKRSGKMIVVESLLKIWHKQGQRVLLFSQSRQMLDILEVFLRAQKYSYLKMDGTTAIASRQPLITRYNEDTSIFVFLLTTRVGGIGVNLTGANRVIIYDPDWNPSTDTQARERAWRIGQKKQVTVYRLLTAGTIEEKIYHRQIFKQFLTNRVLKDPKQRRFFKSNDLYELFTLTSPDASQSTETSAIFAGTGSDVQTPKRLLKRKLPPAFGTDFNVSICKKFPDSNASANDAVSSEEKSTVTGAEVNAVTSDQGDPLKDAPQTPRDLTGGDGPGEETNAVCRPEESSVISGPGECSDSPGISKTDGPCSEESIHENQGLSDKRESCQAPREPLWEHKQMENNCYKHKSKTKHSTPEEEILEHHRRLKQKPKNSKHHRDAKFEGTRIPHLVKKRRYRKQDSEIENETSERSNDDYVLEKLFKKSVGVHSVMKHDAIMEGANPDYVLVEAEANRVAQDALKALRLSRQRCLGAVSGVPTWTGHRGGSGAPAGIKSRFGQKRNSNFSVQHPSSTSSKEKCQDGGARKDGKDNASEHFSGKVDDAESSPGALPSSSLLAKMRARNHLILPERLESDSAYQEVSAPPSAAMEHDDLLVEMRNFIAFQARVDGQASTQEILQEFESKLSASQSCVFRELLRNLCTFHRTSSGEGIWKLKPEYC</sequence>
<evidence type="ECO:0000256" key="3">
    <source>
        <dbReference type="ARBA" id="ARBA00022741"/>
    </source>
</evidence>
<dbReference type="InterPro" id="IPR038718">
    <property type="entry name" value="SNF2-like_sf"/>
</dbReference>
<keyword evidence="9" id="KW-0234">DNA repair</keyword>
<dbReference type="GO" id="GO:0016787">
    <property type="term" value="F:hydrolase activity"/>
    <property type="evidence" value="ECO:0007669"/>
    <property type="project" value="UniProtKB-KW"/>
</dbReference>
<dbReference type="Gene3D" id="3.40.50.10810">
    <property type="entry name" value="Tandem AAA-ATPase domain"/>
    <property type="match status" value="1"/>
</dbReference>
<dbReference type="PANTHER" id="PTHR45629">
    <property type="entry name" value="SNF2/RAD54 FAMILY MEMBER"/>
    <property type="match status" value="1"/>
</dbReference>
<evidence type="ECO:0000256" key="2">
    <source>
        <dbReference type="ARBA" id="ARBA00007025"/>
    </source>
</evidence>
<feature type="region of interest" description="Disordered" evidence="14">
    <location>
        <begin position="1"/>
        <end position="58"/>
    </location>
</feature>
<keyword evidence="6" id="KW-0347">Helicase</keyword>
<feature type="compositionally biased region" description="Polar residues" evidence="14">
    <location>
        <begin position="300"/>
        <end position="313"/>
    </location>
</feature>
<evidence type="ECO:0000256" key="12">
    <source>
        <dbReference type="ARBA" id="ARBA00076356"/>
    </source>
</evidence>
<dbReference type="InterPro" id="IPR050496">
    <property type="entry name" value="SNF2_RAD54_helicase_repair"/>
</dbReference>
<dbReference type="Proteomes" id="UP000472268">
    <property type="component" value="Chromosome 2"/>
</dbReference>
<feature type="compositionally biased region" description="Basic and acidic residues" evidence="14">
    <location>
        <begin position="314"/>
        <end position="326"/>
    </location>
</feature>
<organism evidence="17 18">
    <name type="scientific">Suricata suricatta</name>
    <name type="common">Meerkat</name>
    <dbReference type="NCBI Taxonomy" id="37032"/>
    <lineage>
        <taxon>Eukaryota</taxon>
        <taxon>Metazoa</taxon>
        <taxon>Chordata</taxon>
        <taxon>Craniata</taxon>
        <taxon>Vertebrata</taxon>
        <taxon>Euteleostomi</taxon>
        <taxon>Mammalia</taxon>
        <taxon>Eutheria</taxon>
        <taxon>Laurasiatheria</taxon>
        <taxon>Carnivora</taxon>
        <taxon>Feliformia</taxon>
        <taxon>Herpestidae</taxon>
        <taxon>Suricata</taxon>
    </lineage>
</organism>
<evidence type="ECO:0000256" key="8">
    <source>
        <dbReference type="ARBA" id="ARBA00023125"/>
    </source>
</evidence>
<evidence type="ECO:0000256" key="10">
    <source>
        <dbReference type="ARBA" id="ARBA00023242"/>
    </source>
</evidence>
<evidence type="ECO:0000256" key="5">
    <source>
        <dbReference type="ARBA" id="ARBA00022801"/>
    </source>
</evidence>
<dbReference type="Pfam" id="PF00176">
    <property type="entry name" value="SNF2-rel_dom"/>
    <property type="match status" value="1"/>
</dbReference>
<feature type="region of interest" description="Disordered" evidence="14">
    <location>
        <begin position="1304"/>
        <end position="1383"/>
    </location>
</feature>
<dbReference type="Pfam" id="PF25875">
    <property type="entry name" value="WHD_Rad26_CSB"/>
    <property type="match status" value="1"/>
</dbReference>
<dbReference type="InterPro" id="IPR027417">
    <property type="entry name" value="P-loop_NTPase"/>
</dbReference>
<feature type="compositionally biased region" description="Polar residues" evidence="14">
    <location>
        <begin position="1"/>
        <end position="23"/>
    </location>
</feature>
<dbReference type="RefSeq" id="XP_029787977.1">
    <property type="nucleotide sequence ID" value="XM_029932117.1"/>
</dbReference>
<dbReference type="OrthoDB" id="413460at2759"/>
<feature type="compositionally biased region" description="Polar residues" evidence="14">
    <location>
        <begin position="1329"/>
        <end position="1343"/>
    </location>
</feature>
<dbReference type="PANTHER" id="PTHR45629:SF7">
    <property type="entry name" value="DNA EXCISION REPAIR PROTEIN ERCC-6-RELATED"/>
    <property type="match status" value="1"/>
</dbReference>
<comment type="similarity">
    <text evidence="2">Belongs to the SNF2/RAD54 helicase family.</text>
</comment>
<feature type="compositionally biased region" description="Polar residues" evidence="14">
    <location>
        <begin position="45"/>
        <end position="58"/>
    </location>
</feature>
<reference evidence="17" key="3">
    <citation type="submission" date="2025-09" db="UniProtKB">
        <authorList>
            <consortium name="Ensembl"/>
        </authorList>
    </citation>
    <scope>IDENTIFICATION</scope>
</reference>
<evidence type="ECO:0000256" key="4">
    <source>
        <dbReference type="ARBA" id="ARBA00022763"/>
    </source>
</evidence>
<keyword evidence="8" id="KW-0238">DNA-binding</keyword>
<dbReference type="InterPro" id="IPR001650">
    <property type="entry name" value="Helicase_C-like"/>
</dbReference>
<dbReference type="InterPro" id="IPR000330">
    <property type="entry name" value="SNF2_N"/>
</dbReference>
<evidence type="ECO:0000313" key="17">
    <source>
        <dbReference type="Ensembl" id="ENSSSUP00005003376.1"/>
    </source>
</evidence>
<dbReference type="SUPFAM" id="SSF52540">
    <property type="entry name" value="P-loop containing nucleoside triphosphate hydrolases"/>
    <property type="match status" value="2"/>
</dbReference>
<comment type="subcellular location">
    <subcellularLocation>
        <location evidence="1">Nucleus</location>
    </subcellularLocation>
</comment>
<dbReference type="GO" id="GO:0006283">
    <property type="term" value="P:transcription-coupled nucleotide-excision repair"/>
    <property type="evidence" value="ECO:0007669"/>
    <property type="project" value="TreeGrafter"/>
</dbReference>
<keyword evidence="5" id="KW-0378">Hydrolase</keyword>
<feature type="compositionally biased region" description="Acidic residues" evidence="14">
    <location>
        <begin position="368"/>
        <end position="391"/>
    </location>
</feature>
<dbReference type="Gene3D" id="3.40.50.300">
    <property type="entry name" value="P-loop containing nucleotide triphosphate hydrolases"/>
    <property type="match status" value="1"/>
</dbReference>
<keyword evidence="7" id="KW-0067">ATP-binding</keyword>
<dbReference type="CTD" id="2074"/>
<dbReference type="GO" id="GO:0008094">
    <property type="term" value="F:ATP-dependent activity, acting on DNA"/>
    <property type="evidence" value="ECO:0007669"/>
    <property type="project" value="TreeGrafter"/>
</dbReference>
<dbReference type="SMART" id="SM00487">
    <property type="entry name" value="DEXDc"/>
    <property type="match status" value="1"/>
</dbReference>
<dbReference type="SMART" id="SM00490">
    <property type="entry name" value="HELICc"/>
    <property type="match status" value="1"/>
</dbReference>
<feature type="region of interest" description="Disordered" evidence="14">
    <location>
        <begin position="1078"/>
        <end position="1164"/>
    </location>
</feature>
<evidence type="ECO:0000259" key="16">
    <source>
        <dbReference type="PROSITE" id="PS51194"/>
    </source>
</evidence>
<feature type="region of interest" description="Disordered" evidence="14">
    <location>
        <begin position="291"/>
        <end position="410"/>
    </location>
</feature>
<feature type="domain" description="Helicase ATP-binding" evidence="15">
    <location>
        <begin position="516"/>
        <end position="692"/>
    </location>
</feature>
<feature type="region of interest" description="Disordered" evidence="14">
    <location>
        <begin position="1177"/>
        <end position="1218"/>
    </location>
</feature>
<evidence type="ECO:0000256" key="6">
    <source>
        <dbReference type="ARBA" id="ARBA00022806"/>
    </source>
</evidence>
<feature type="compositionally biased region" description="Low complexity" evidence="14">
    <location>
        <begin position="1374"/>
        <end position="1383"/>
    </location>
</feature>
<evidence type="ECO:0000256" key="9">
    <source>
        <dbReference type="ARBA" id="ARBA00023204"/>
    </source>
</evidence>
<accession>A0A673T390</accession>